<organism evidence="1 2">
    <name type="scientific">Thelonectria olida</name>
    <dbReference type="NCBI Taxonomy" id="1576542"/>
    <lineage>
        <taxon>Eukaryota</taxon>
        <taxon>Fungi</taxon>
        <taxon>Dikarya</taxon>
        <taxon>Ascomycota</taxon>
        <taxon>Pezizomycotina</taxon>
        <taxon>Sordariomycetes</taxon>
        <taxon>Hypocreomycetidae</taxon>
        <taxon>Hypocreales</taxon>
        <taxon>Nectriaceae</taxon>
        <taxon>Thelonectria</taxon>
    </lineage>
</organism>
<dbReference type="Gene3D" id="1.10.510.10">
    <property type="entry name" value="Transferase(Phosphotransferase) domain 1"/>
    <property type="match status" value="1"/>
</dbReference>
<gene>
    <name evidence="1" type="ORF">B0T10DRAFT_495596</name>
</gene>
<dbReference type="EMBL" id="JAGPYM010000026">
    <property type="protein sequence ID" value="KAH6880514.1"/>
    <property type="molecule type" value="Genomic_DNA"/>
</dbReference>
<evidence type="ECO:0000313" key="2">
    <source>
        <dbReference type="Proteomes" id="UP000777438"/>
    </source>
</evidence>
<comment type="caution">
    <text evidence="1">The sequence shown here is derived from an EMBL/GenBank/DDBJ whole genome shotgun (WGS) entry which is preliminary data.</text>
</comment>
<dbReference type="Proteomes" id="UP000777438">
    <property type="component" value="Unassembled WGS sequence"/>
</dbReference>
<keyword evidence="2" id="KW-1185">Reference proteome</keyword>
<dbReference type="SUPFAM" id="SSF56112">
    <property type="entry name" value="Protein kinase-like (PK-like)"/>
    <property type="match status" value="1"/>
</dbReference>
<accession>A0A9P8VVG7</accession>
<protein>
    <recommendedName>
        <fullName evidence="3">Protein kinase domain-containing protein</fullName>
    </recommendedName>
</protein>
<dbReference type="OrthoDB" id="4062651at2759"/>
<proteinExistence type="predicted"/>
<name>A0A9P8VVG7_9HYPO</name>
<reference evidence="1 2" key="1">
    <citation type="journal article" date="2021" name="Nat. Commun.">
        <title>Genetic determinants of endophytism in the Arabidopsis root mycobiome.</title>
        <authorList>
            <person name="Mesny F."/>
            <person name="Miyauchi S."/>
            <person name="Thiergart T."/>
            <person name="Pickel B."/>
            <person name="Atanasova L."/>
            <person name="Karlsson M."/>
            <person name="Huettel B."/>
            <person name="Barry K.W."/>
            <person name="Haridas S."/>
            <person name="Chen C."/>
            <person name="Bauer D."/>
            <person name="Andreopoulos W."/>
            <person name="Pangilinan J."/>
            <person name="LaButti K."/>
            <person name="Riley R."/>
            <person name="Lipzen A."/>
            <person name="Clum A."/>
            <person name="Drula E."/>
            <person name="Henrissat B."/>
            <person name="Kohler A."/>
            <person name="Grigoriev I.V."/>
            <person name="Martin F.M."/>
            <person name="Hacquard S."/>
        </authorList>
    </citation>
    <scope>NUCLEOTIDE SEQUENCE [LARGE SCALE GENOMIC DNA]</scope>
    <source>
        <strain evidence="1 2">MPI-CAGE-CH-0241</strain>
    </source>
</reference>
<evidence type="ECO:0000313" key="1">
    <source>
        <dbReference type="EMBL" id="KAH6880514.1"/>
    </source>
</evidence>
<evidence type="ECO:0008006" key="3">
    <source>
        <dbReference type="Google" id="ProtNLM"/>
    </source>
</evidence>
<dbReference type="InterPro" id="IPR011009">
    <property type="entry name" value="Kinase-like_dom_sf"/>
</dbReference>
<sequence length="377" mass="43044">MPWVGGRYSVSSWSRYHTARNGRESAVNIRINGRRFSVIMTPTNFENSPIRSLELRNCLDVLHGPDWQDEEADNDSGVFLSSPGEGARTWDVIEEAFDWAVGPYLDEFERMAPPPDKDATLTLGDMFHDDAFMCRLGSVNDQFVLGPIEKYVATPYHHPLMFHIFNATSPSEDSPGQAWSTTFPCFLPKDVEIQSEAWDRTKDMQHVKSYCARIPGIDQHLYYKRFRGSQTEWKGEIRKYEAIVEANLGLDVYILRPRGDVRDEEGRPLGLLLPRIAQARCLSPEVRHRPPTPEIGERWIRQIERTVSALHAVGIIWGNASSRNVLIDEDEDAWVVDFGEKRRPYDEGEEDPNTVLGDLQGVRKIRACIQDQDAETP</sequence>
<dbReference type="AlphaFoldDB" id="A0A9P8VVG7"/>